<keyword evidence="12 15" id="KW-0503">Monooxygenase</keyword>
<evidence type="ECO:0008006" key="18">
    <source>
        <dbReference type="Google" id="ProtNLM"/>
    </source>
</evidence>
<dbReference type="GO" id="GO:0004497">
    <property type="term" value="F:monooxygenase activity"/>
    <property type="evidence" value="ECO:0007669"/>
    <property type="project" value="UniProtKB-KW"/>
</dbReference>
<dbReference type="Gene3D" id="1.10.630.10">
    <property type="entry name" value="Cytochrome P450"/>
    <property type="match status" value="1"/>
</dbReference>
<dbReference type="PANTHER" id="PTHR24291:SF189">
    <property type="entry name" value="CYTOCHROME P450 4C3-RELATED"/>
    <property type="match status" value="1"/>
</dbReference>
<keyword evidence="13" id="KW-0472">Membrane</keyword>
<dbReference type="GO" id="GO:0020037">
    <property type="term" value="F:heme binding"/>
    <property type="evidence" value="ECO:0007669"/>
    <property type="project" value="InterPro"/>
</dbReference>
<sequence length="510" mass="58812">MIYIVCIFVIFGLYLLKGYLRSRHEPPSLPSDLPILGHVHLLIGGGLRLWESIKTISHECCKAGDVAKLSLGPIKCYVLTDPDDIKIVANSCFEKGFLYDFAKPWLGEGLLTAPVTKWKTHRKLLNTTFNQQVLDGFLDVFNRQSMLLLEQLAMEEGKGSFDHEKYIMRNSLETIYLTATGLDLRAEKTLNAKYVTVTDKVLRSVIHRIQNIWYYKDFIWNMSSTKKQQDKDIEFLHGVSNMIVKERKQYHSSPIKNSGWLNTKKCISFSLLFHFFKYFRLTGKNLKSFGDLLFDLEGSNGKSAFSNQDVIDHVNTLIVAGYDTIATNLVITLLLIGSYKEVQDKIYKELEDVFGQSDRDVEKEDLPRLTYLEAVIKESLRLYPIAPMITRLIDKDLKLKNYTLYSGKICLLSIYGAHRHPVWGEDANDFKPERWLNPETLPKSPNSFLAFSVGRRNCIGKAYAMMWLKTIISHFLRKYLVTGDHKKTVLKFDFLLKPYSGHYIAIERRK</sequence>
<keyword evidence="17" id="KW-1185">Reference proteome</keyword>
<reference evidence="16 17" key="1">
    <citation type="submission" date="2023-11" db="EMBL/GenBank/DDBJ databases">
        <authorList>
            <person name="Hedman E."/>
            <person name="Englund M."/>
            <person name="Stromberg M."/>
            <person name="Nyberg Akerstrom W."/>
            <person name="Nylinder S."/>
            <person name="Jareborg N."/>
            <person name="Kallberg Y."/>
            <person name="Kronander E."/>
        </authorList>
    </citation>
    <scope>NUCLEOTIDE SEQUENCE [LARGE SCALE GENOMIC DNA]</scope>
</reference>
<dbReference type="Pfam" id="PF00067">
    <property type="entry name" value="p450"/>
    <property type="match status" value="1"/>
</dbReference>
<accession>A0AAV1LHP8</accession>
<comment type="function">
    <text evidence="2">May be involved in the metabolism of insect hormones and in the breakdown of synthetic insecticides.</text>
</comment>
<evidence type="ECO:0000256" key="13">
    <source>
        <dbReference type="ARBA" id="ARBA00023136"/>
    </source>
</evidence>
<dbReference type="InterPro" id="IPR036396">
    <property type="entry name" value="Cyt_P450_sf"/>
</dbReference>
<dbReference type="PANTHER" id="PTHR24291">
    <property type="entry name" value="CYTOCHROME P450 FAMILY 4"/>
    <property type="match status" value="1"/>
</dbReference>
<evidence type="ECO:0000256" key="11">
    <source>
        <dbReference type="ARBA" id="ARBA00023004"/>
    </source>
</evidence>
<proteinExistence type="inferred from homology"/>
<dbReference type="GO" id="GO:0005789">
    <property type="term" value="C:endoplasmic reticulum membrane"/>
    <property type="evidence" value="ECO:0007669"/>
    <property type="project" value="UniProtKB-SubCell"/>
</dbReference>
<dbReference type="InterPro" id="IPR002401">
    <property type="entry name" value="Cyt_P450_E_grp-I"/>
</dbReference>
<evidence type="ECO:0000256" key="4">
    <source>
        <dbReference type="ARBA" id="ARBA00004406"/>
    </source>
</evidence>
<comment type="caution">
    <text evidence="16">The sequence shown here is derived from an EMBL/GenBank/DDBJ whole genome shotgun (WGS) entry which is preliminary data.</text>
</comment>
<comment type="cofactor">
    <cofactor evidence="1 14">
        <name>heme</name>
        <dbReference type="ChEBI" id="CHEBI:30413"/>
    </cofactor>
</comment>
<feature type="binding site" description="axial binding residue" evidence="14">
    <location>
        <position position="458"/>
    </location>
    <ligand>
        <name>heme</name>
        <dbReference type="ChEBI" id="CHEBI:30413"/>
    </ligand>
    <ligandPart>
        <name>Fe</name>
        <dbReference type="ChEBI" id="CHEBI:18248"/>
    </ligandPart>
</feature>
<evidence type="ECO:0000256" key="7">
    <source>
        <dbReference type="ARBA" id="ARBA00022723"/>
    </source>
</evidence>
<organism evidence="16 17">
    <name type="scientific">Parnassius mnemosyne</name>
    <name type="common">clouded apollo</name>
    <dbReference type="NCBI Taxonomy" id="213953"/>
    <lineage>
        <taxon>Eukaryota</taxon>
        <taxon>Metazoa</taxon>
        <taxon>Ecdysozoa</taxon>
        <taxon>Arthropoda</taxon>
        <taxon>Hexapoda</taxon>
        <taxon>Insecta</taxon>
        <taxon>Pterygota</taxon>
        <taxon>Neoptera</taxon>
        <taxon>Endopterygota</taxon>
        <taxon>Lepidoptera</taxon>
        <taxon>Glossata</taxon>
        <taxon>Ditrysia</taxon>
        <taxon>Papilionoidea</taxon>
        <taxon>Papilionidae</taxon>
        <taxon>Parnassiinae</taxon>
        <taxon>Parnassini</taxon>
        <taxon>Parnassius</taxon>
        <taxon>Driopa</taxon>
    </lineage>
</organism>
<evidence type="ECO:0000256" key="1">
    <source>
        <dbReference type="ARBA" id="ARBA00001971"/>
    </source>
</evidence>
<dbReference type="InterPro" id="IPR050196">
    <property type="entry name" value="Cytochrome_P450_Monoox"/>
</dbReference>
<evidence type="ECO:0000256" key="3">
    <source>
        <dbReference type="ARBA" id="ARBA00004174"/>
    </source>
</evidence>
<keyword evidence="6 14" id="KW-0349">Heme</keyword>
<keyword evidence="11 14" id="KW-0408">Iron</keyword>
<evidence type="ECO:0000256" key="15">
    <source>
        <dbReference type="RuleBase" id="RU000461"/>
    </source>
</evidence>
<evidence type="ECO:0000313" key="17">
    <source>
        <dbReference type="Proteomes" id="UP001314205"/>
    </source>
</evidence>
<comment type="subcellular location">
    <subcellularLocation>
        <location evidence="4">Endoplasmic reticulum membrane</location>
        <topology evidence="4">Peripheral membrane protein</topology>
    </subcellularLocation>
    <subcellularLocation>
        <location evidence="3">Microsome membrane</location>
        <topology evidence="3">Peripheral membrane protein</topology>
    </subcellularLocation>
</comment>
<dbReference type="InterPro" id="IPR001128">
    <property type="entry name" value="Cyt_P450"/>
</dbReference>
<protein>
    <recommendedName>
        <fullName evidence="18">Cytochrome P450</fullName>
    </recommendedName>
</protein>
<dbReference type="Proteomes" id="UP001314205">
    <property type="component" value="Unassembled WGS sequence"/>
</dbReference>
<evidence type="ECO:0000256" key="6">
    <source>
        <dbReference type="ARBA" id="ARBA00022617"/>
    </source>
</evidence>
<evidence type="ECO:0000256" key="8">
    <source>
        <dbReference type="ARBA" id="ARBA00022824"/>
    </source>
</evidence>
<name>A0AAV1LHP8_9NEOP</name>
<dbReference type="GO" id="GO:0005506">
    <property type="term" value="F:iron ion binding"/>
    <property type="evidence" value="ECO:0007669"/>
    <property type="project" value="InterPro"/>
</dbReference>
<dbReference type="PRINTS" id="PR00385">
    <property type="entry name" value="P450"/>
</dbReference>
<keyword evidence="10 15" id="KW-0560">Oxidoreductase</keyword>
<evidence type="ECO:0000256" key="5">
    <source>
        <dbReference type="ARBA" id="ARBA00010617"/>
    </source>
</evidence>
<dbReference type="InterPro" id="IPR017972">
    <property type="entry name" value="Cyt_P450_CS"/>
</dbReference>
<evidence type="ECO:0000256" key="14">
    <source>
        <dbReference type="PIRSR" id="PIRSR602401-1"/>
    </source>
</evidence>
<dbReference type="SUPFAM" id="SSF48264">
    <property type="entry name" value="Cytochrome P450"/>
    <property type="match status" value="1"/>
</dbReference>
<gene>
    <name evidence="16" type="ORF">PARMNEM_LOCUS14088</name>
</gene>
<dbReference type="AlphaFoldDB" id="A0AAV1LHP8"/>
<evidence type="ECO:0000313" key="16">
    <source>
        <dbReference type="EMBL" id="CAK1594465.1"/>
    </source>
</evidence>
<keyword evidence="8" id="KW-0256">Endoplasmic reticulum</keyword>
<dbReference type="EMBL" id="CAVLGL010000090">
    <property type="protein sequence ID" value="CAK1594465.1"/>
    <property type="molecule type" value="Genomic_DNA"/>
</dbReference>
<keyword evidence="9" id="KW-0492">Microsome</keyword>
<evidence type="ECO:0000256" key="2">
    <source>
        <dbReference type="ARBA" id="ARBA00003690"/>
    </source>
</evidence>
<evidence type="ECO:0000256" key="10">
    <source>
        <dbReference type="ARBA" id="ARBA00023002"/>
    </source>
</evidence>
<keyword evidence="7 14" id="KW-0479">Metal-binding</keyword>
<dbReference type="PROSITE" id="PS00086">
    <property type="entry name" value="CYTOCHROME_P450"/>
    <property type="match status" value="1"/>
</dbReference>
<evidence type="ECO:0000256" key="9">
    <source>
        <dbReference type="ARBA" id="ARBA00022848"/>
    </source>
</evidence>
<evidence type="ECO:0000256" key="12">
    <source>
        <dbReference type="ARBA" id="ARBA00023033"/>
    </source>
</evidence>
<comment type="similarity">
    <text evidence="5 15">Belongs to the cytochrome P450 family.</text>
</comment>
<dbReference type="GO" id="GO:0016705">
    <property type="term" value="F:oxidoreductase activity, acting on paired donors, with incorporation or reduction of molecular oxygen"/>
    <property type="evidence" value="ECO:0007669"/>
    <property type="project" value="InterPro"/>
</dbReference>
<dbReference type="PRINTS" id="PR00463">
    <property type="entry name" value="EP450I"/>
</dbReference>